<keyword evidence="6 7" id="KW-0472">Membrane</keyword>
<dbReference type="AlphaFoldDB" id="A0A139AET9"/>
<dbReference type="InterPro" id="IPR020846">
    <property type="entry name" value="MFS_dom"/>
</dbReference>
<evidence type="ECO:0000256" key="3">
    <source>
        <dbReference type="ARBA" id="ARBA00022692"/>
    </source>
</evidence>
<evidence type="ECO:0000313" key="10">
    <source>
        <dbReference type="Proteomes" id="UP000070544"/>
    </source>
</evidence>
<feature type="transmembrane region" description="Helical" evidence="7">
    <location>
        <begin position="134"/>
        <end position="154"/>
    </location>
</feature>
<dbReference type="GO" id="GO:0042128">
    <property type="term" value="P:nitrate assimilation"/>
    <property type="evidence" value="ECO:0007669"/>
    <property type="project" value="UniProtKB-KW"/>
</dbReference>
<evidence type="ECO:0000256" key="5">
    <source>
        <dbReference type="ARBA" id="ARBA00023063"/>
    </source>
</evidence>
<feature type="transmembrane region" description="Helical" evidence="7">
    <location>
        <begin position="286"/>
        <end position="307"/>
    </location>
</feature>
<evidence type="ECO:0000259" key="8">
    <source>
        <dbReference type="PROSITE" id="PS50850"/>
    </source>
</evidence>
<proteinExistence type="inferred from homology"/>
<evidence type="ECO:0000256" key="2">
    <source>
        <dbReference type="ARBA" id="ARBA00008432"/>
    </source>
</evidence>
<feature type="domain" description="Major facilitator superfamily (MFS) profile" evidence="8">
    <location>
        <begin position="43"/>
        <end position="489"/>
    </location>
</feature>
<keyword evidence="3 7" id="KW-0812">Transmembrane</keyword>
<dbReference type="GO" id="GO:0016020">
    <property type="term" value="C:membrane"/>
    <property type="evidence" value="ECO:0007669"/>
    <property type="project" value="UniProtKB-SubCell"/>
</dbReference>
<comment type="subcellular location">
    <subcellularLocation>
        <location evidence="1">Membrane</location>
        <topology evidence="1">Multi-pass membrane protein</topology>
    </subcellularLocation>
</comment>
<organism evidence="9 10">
    <name type="scientific">Gonapodya prolifera (strain JEL478)</name>
    <name type="common">Monoblepharis prolifera</name>
    <dbReference type="NCBI Taxonomy" id="1344416"/>
    <lineage>
        <taxon>Eukaryota</taxon>
        <taxon>Fungi</taxon>
        <taxon>Fungi incertae sedis</taxon>
        <taxon>Chytridiomycota</taxon>
        <taxon>Chytridiomycota incertae sedis</taxon>
        <taxon>Monoblepharidomycetes</taxon>
        <taxon>Monoblepharidales</taxon>
        <taxon>Gonapodyaceae</taxon>
        <taxon>Gonapodya</taxon>
    </lineage>
</organism>
<dbReference type="InterPro" id="IPR011701">
    <property type="entry name" value="MFS"/>
</dbReference>
<feature type="transmembrane region" description="Helical" evidence="7">
    <location>
        <begin position="160"/>
        <end position="184"/>
    </location>
</feature>
<sequence length="498" mass="52904">MKIPLNVDKTVYLGSAKRPLREDENGRATEINLASFRRVHMRSFWLSTLGFFAAFTAWFATTTLLPSIKADTGISDASASASDIANVSSNIVFRIMVGPLLDAWGSRRVMSALLISGSLALIGSAGVTNGVGLIVSRTFIGLLGAVFVPCQYWTQSLFSYNVVGAANALSAGWGNLGAGVAYLVTPQIHNLLTFLGVSASASWRLTLLFPAIFGLLAAALCLAFGDDRPISAGFDPHALSDGVILDKNPSDVTVATVINDPASSETHRPVKTSLFQEVFSFVKLSFSPTVLILMFMYACSFGVELCVDSKLGAYLSAHFLRPDCDPTTDVNKCQYLNQSTAGLLGSTFGLLNLFTRALGGFVSDYAASRSQHRLVGRLIVQLVVLLVNGAALILFSYMTDLASAMAVLVIFSILTEAACGTTFALVPFVDPWRKGAVSGLVGAGGNIGGALFNVLFQAYLNDPSKGFFIMGVIVAVSSLLTFCLSIGGVRGWREMCGR</sequence>
<reference evidence="9 10" key="1">
    <citation type="journal article" date="2015" name="Genome Biol. Evol.">
        <title>Phylogenomic analyses indicate that early fungi evolved digesting cell walls of algal ancestors of land plants.</title>
        <authorList>
            <person name="Chang Y."/>
            <person name="Wang S."/>
            <person name="Sekimoto S."/>
            <person name="Aerts A.L."/>
            <person name="Choi C."/>
            <person name="Clum A."/>
            <person name="LaButti K.M."/>
            <person name="Lindquist E.A."/>
            <person name="Yee Ngan C."/>
            <person name="Ohm R.A."/>
            <person name="Salamov A.A."/>
            <person name="Grigoriev I.V."/>
            <person name="Spatafora J.W."/>
            <person name="Berbee M.L."/>
        </authorList>
    </citation>
    <scope>NUCLEOTIDE SEQUENCE [LARGE SCALE GENOMIC DNA]</scope>
    <source>
        <strain evidence="9 10">JEL478</strain>
    </source>
</reference>
<dbReference type="PROSITE" id="PS50850">
    <property type="entry name" value="MFS"/>
    <property type="match status" value="1"/>
</dbReference>
<dbReference type="EMBL" id="KQ965764">
    <property type="protein sequence ID" value="KXS15189.1"/>
    <property type="molecule type" value="Genomic_DNA"/>
</dbReference>
<feature type="transmembrane region" description="Helical" evidence="7">
    <location>
        <begin position="378"/>
        <end position="398"/>
    </location>
</feature>
<dbReference type="STRING" id="1344416.A0A139AET9"/>
<dbReference type="SUPFAM" id="SSF103473">
    <property type="entry name" value="MFS general substrate transporter"/>
    <property type="match status" value="1"/>
</dbReference>
<name>A0A139AET9_GONPJ</name>
<feature type="transmembrane region" description="Helical" evidence="7">
    <location>
        <begin position="43"/>
        <end position="61"/>
    </location>
</feature>
<keyword evidence="5" id="KW-0534">Nitrate assimilation</keyword>
<evidence type="ECO:0000256" key="7">
    <source>
        <dbReference type="SAM" id="Phobius"/>
    </source>
</evidence>
<keyword evidence="10" id="KW-1185">Reference proteome</keyword>
<accession>A0A139AET9</accession>
<comment type="similarity">
    <text evidence="2">Belongs to the major facilitator superfamily. Nitrate/nitrite porter (TC 2.A.1.8) family.</text>
</comment>
<feature type="transmembrane region" description="Helical" evidence="7">
    <location>
        <begin position="440"/>
        <end position="460"/>
    </location>
</feature>
<dbReference type="OrthoDB" id="434240at2759"/>
<dbReference type="GO" id="GO:0015112">
    <property type="term" value="F:nitrate transmembrane transporter activity"/>
    <property type="evidence" value="ECO:0007669"/>
    <property type="project" value="InterPro"/>
</dbReference>
<dbReference type="InterPro" id="IPR044772">
    <property type="entry name" value="NO3_transporter"/>
</dbReference>
<dbReference type="OMA" id="IPCFMFA"/>
<evidence type="ECO:0000256" key="4">
    <source>
        <dbReference type="ARBA" id="ARBA00022989"/>
    </source>
</evidence>
<gene>
    <name evidence="9" type="ORF">M427DRAFT_57051</name>
</gene>
<feature type="transmembrane region" description="Helical" evidence="7">
    <location>
        <begin position="404"/>
        <end position="428"/>
    </location>
</feature>
<evidence type="ECO:0000313" key="9">
    <source>
        <dbReference type="EMBL" id="KXS15189.1"/>
    </source>
</evidence>
<dbReference type="Gene3D" id="1.20.1250.20">
    <property type="entry name" value="MFS general substrate transporter like domains"/>
    <property type="match status" value="2"/>
</dbReference>
<dbReference type="InterPro" id="IPR036259">
    <property type="entry name" value="MFS_trans_sf"/>
</dbReference>
<feature type="transmembrane region" description="Helical" evidence="7">
    <location>
        <begin position="466"/>
        <end position="489"/>
    </location>
</feature>
<keyword evidence="4 7" id="KW-1133">Transmembrane helix</keyword>
<dbReference type="Proteomes" id="UP000070544">
    <property type="component" value="Unassembled WGS sequence"/>
</dbReference>
<feature type="transmembrane region" description="Helical" evidence="7">
    <location>
        <begin position="205"/>
        <end position="225"/>
    </location>
</feature>
<dbReference type="PANTHER" id="PTHR23515">
    <property type="entry name" value="HIGH-AFFINITY NITRATE TRANSPORTER 2.3"/>
    <property type="match status" value="1"/>
</dbReference>
<evidence type="ECO:0000256" key="6">
    <source>
        <dbReference type="ARBA" id="ARBA00023136"/>
    </source>
</evidence>
<dbReference type="Pfam" id="PF07690">
    <property type="entry name" value="MFS_1"/>
    <property type="match status" value="1"/>
</dbReference>
<protein>
    <submittedName>
        <fullName evidence="9">MFS general substrate transporter</fullName>
    </submittedName>
</protein>
<evidence type="ECO:0000256" key="1">
    <source>
        <dbReference type="ARBA" id="ARBA00004141"/>
    </source>
</evidence>